<name>A0ABY2E355_9MICO</name>
<sequence length="455" mass="45014">MNLTDLLAGTARESVPEPEPFAEHLGAIRRRVRRRRAVSRAGSVAVGTLCVAGLVAAGVLTWQNSRPNWVLGPVPDAFTACGLSAPDAVDLPQAVIEADSWLAASSPTVASGDGPRIDLITHLTNIGDTDVTTPAAGADVLLLDPDTQLVVGVGRSDAGAEAAGTADLPVGGAASVIARVSLVSCGAGDVARGAPMPDGLYHVAATDTVSIPGPGAPGGTGDGGGSPGADVPVASWLAGGPPLLISGGVATLPAANGEDPATDPAQEGEATSEPPDGAGAVGFLPECGAMIPAAAENPLWLTVGTDPGPHLPSATDTDAGPGSSRGVTLDLEFGSLADVPLGGMMGEVTTVITDLDGVVVEYWTAGGDLPYEIAADGRLTISGAAWHPLTATCTGDPDGPIADGDYRLFVGLGLSFYGEDLGNEGMAHPATSTLVSAPLDVTVEGGAMTVTAGLD</sequence>
<evidence type="ECO:0000313" key="3">
    <source>
        <dbReference type="EMBL" id="TDE89267.1"/>
    </source>
</evidence>
<organism evidence="3 4">
    <name type="scientific">Occultella glacieicola</name>
    <dbReference type="NCBI Taxonomy" id="2518684"/>
    <lineage>
        <taxon>Bacteria</taxon>
        <taxon>Bacillati</taxon>
        <taxon>Actinomycetota</taxon>
        <taxon>Actinomycetes</taxon>
        <taxon>Micrococcales</taxon>
        <taxon>Ruaniaceae</taxon>
        <taxon>Occultella</taxon>
    </lineage>
</organism>
<accession>A0ABY2E355</accession>
<evidence type="ECO:0000313" key="4">
    <source>
        <dbReference type="Proteomes" id="UP000504882"/>
    </source>
</evidence>
<evidence type="ECO:0000256" key="2">
    <source>
        <dbReference type="SAM" id="Phobius"/>
    </source>
</evidence>
<feature type="transmembrane region" description="Helical" evidence="2">
    <location>
        <begin position="37"/>
        <end position="62"/>
    </location>
</feature>
<dbReference type="RefSeq" id="WP_133109709.1">
    <property type="nucleotide sequence ID" value="NZ_SMNA01000013.1"/>
</dbReference>
<comment type="caution">
    <text evidence="3">The sequence shown here is derived from an EMBL/GenBank/DDBJ whole genome shotgun (WGS) entry which is preliminary data.</text>
</comment>
<feature type="region of interest" description="Disordered" evidence="1">
    <location>
        <begin position="249"/>
        <end position="281"/>
    </location>
</feature>
<proteinExistence type="predicted"/>
<dbReference type="EMBL" id="SMNA01000013">
    <property type="protein sequence ID" value="TDE89267.1"/>
    <property type="molecule type" value="Genomic_DNA"/>
</dbReference>
<keyword evidence="2" id="KW-0472">Membrane</keyword>
<feature type="region of interest" description="Disordered" evidence="1">
    <location>
        <begin position="305"/>
        <end position="324"/>
    </location>
</feature>
<protein>
    <submittedName>
        <fullName evidence="3">Uncharacterized protein</fullName>
    </submittedName>
</protein>
<evidence type="ECO:0000256" key="1">
    <source>
        <dbReference type="SAM" id="MobiDB-lite"/>
    </source>
</evidence>
<dbReference type="Proteomes" id="UP000504882">
    <property type="component" value="Unassembled WGS sequence"/>
</dbReference>
<gene>
    <name evidence="3" type="ORF">EXU48_21345</name>
</gene>
<keyword evidence="2" id="KW-1133">Transmembrane helix</keyword>
<keyword evidence="2" id="KW-0812">Transmembrane</keyword>
<keyword evidence="4" id="KW-1185">Reference proteome</keyword>
<reference evidence="3 4" key="1">
    <citation type="submission" date="2019-03" db="EMBL/GenBank/DDBJ databases">
        <title>Genomic features of bacteria from cold environments.</title>
        <authorList>
            <person name="Shen L."/>
        </authorList>
    </citation>
    <scope>NUCLEOTIDE SEQUENCE [LARGE SCALE GENOMIC DNA]</scope>
    <source>
        <strain evidence="4">T3246-1</strain>
    </source>
</reference>